<reference evidence="4 5" key="1">
    <citation type="submission" date="2018-03" db="EMBL/GenBank/DDBJ databases">
        <title>Genomic Encyclopedia of Type Strains, Phase III (KMG-III): the genomes of soil and plant-associated and newly described type strains.</title>
        <authorList>
            <person name="Whitman W."/>
        </authorList>
    </citation>
    <scope>NUCLEOTIDE SEQUENCE [LARGE SCALE GENOMIC DNA]</scope>
    <source>
        <strain evidence="4 5">CGMCC 1.12700</strain>
    </source>
</reference>
<gene>
    <name evidence="4" type="ORF">B0I18_101918</name>
</gene>
<keyword evidence="5" id="KW-1185">Reference proteome</keyword>
<evidence type="ECO:0000256" key="2">
    <source>
        <dbReference type="ARBA" id="ARBA00023136"/>
    </source>
</evidence>
<organism evidence="4 5">
    <name type="scientific">Taibaiella chishuiensis</name>
    <dbReference type="NCBI Taxonomy" id="1434707"/>
    <lineage>
        <taxon>Bacteria</taxon>
        <taxon>Pseudomonadati</taxon>
        <taxon>Bacteroidota</taxon>
        <taxon>Chitinophagia</taxon>
        <taxon>Chitinophagales</taxon>
        <taxon>Chitinophagaceae</taxon>
        <taxon>Taibaiella</taxon>
    </lineage>
</organism>
<accession>A0A2P8DC08</accession>
<evidence type="ECO:0000256" key="1">
    <source>
        <dbReference type="ARBA" id="ARBA00004442"/>
    </source>
</evidence>
<name>A0A2P8DC08_9BACT</name>
<dbReference type="InterPro" id="IPR036942">
    <property type="entry name" value="Beta-barrel_TonB_sf"/>
</dbReference>
<evidence type="ECO:0000256" key="3">
    <source>
        <dbReference type="ARBA" id="ARBA00023237"/>
    </source>
</evidence>
<dbReference type="AlphaFoldDB" id="A0A2P8DC08"/>
<dbReference type="EMBL" id="PYGD01000001">
    <property type="protein sequence ID" value="PSK94758.1"/>
    <property type="molecule type" value="Genomic_DNA"/>
</dbReference>
<dbReference type="RefSeq" id="WP_106521444.1">
    <property type="nucleotide sequence ID" value="NZ_PYGD01000001.1"/>
</dbReference>
<keyword evidence="3" id="KW-0998">Cell outer membrane</keyword>
<dbReference type="Gene3D" id="2.40.170.20">
    <property type="entry name" value="TonB-dependent receptor, beta-barrel domain"/>
    <property type="match status" value="1"/>
</dbReference>
<dbReference type="SUPFAM" id="SSF56935">
    <property type="entry name" value="Porins"/>
    <property type="match status" value="1"/>
</dbReference>
<dbReference type="GO" id="GO:0009279">
    <property type="term" value="C:cell outer membrane"/>
    <property type="evidence" value="ECO:0007669"/>
    <property type="project" value="UniProtKB-SubCell"/>
</dbReference>
<proteinExistence type="predicted"/>
<protein>
    <recommendedName>
        <fullName evidence="6">TonB-dependent receptor</fullName>
    </recommendedName>
</protein>
<comment type="caution">
    <text evidence="4">The sequence shown here is derived from an EMBL/GenBank/DDBJ whole genome shotgun (WGS) entry which is preliminary data.</text>
</comment>
<dbReference type="OrthoDB" id="1264254at2"/>
<evidence type="ECO:0008006" key="6">
    <source>
        <dbReference type="Google" id="ProtNLM"/>
    </source>
</evidence>
<evidence type="ECO:0000313" key="5">
    <source>
        <dbReference type="Proteomes" id="UP000240572"/>
    </source>
</evidence>
<evidence type="ECO:0000313" key="4">
    <source>
        <dbReference type="EMBL" id="PSK94758.1"/>
    </source>
</evidence>
<keyword evidence="2" id="KW-0472">Membrane</keyword>
<dbReference type="Proteomes" id="UP000240572">
    <property type="component" value="Unassembled WGS sequence"/>
</dbReference>
<comment type="subcellular location">
    <subcellularLocation>
        <location evidence="1">Cell outer membrane</location>
    </subcellularLocation>
</comment>
<sequence length="549" mass="61970">MNYAKYIALTGGSLLFLSVRTNGQQRNTRDTVIQGQTIEIIQSYKPEIARPDKPELTPTLPNIDTTKPRFLYEVPQQTLSYTYHSVPIRPLALGRQEAVTPFQNYIKAGLGNLSTVYIDAGVGSLKGQDYETAFHFNHLSQKGSIANQQTSHTGFDASGKYYTSGHAIGATLGIQRDALSYYGYNHDSFEYARNSVKQVYTGADIKVFGENTEANRWNIWYKPSVAFSMYSDKYNARERTFAFDVPARIAIDSTLSFGLGVEGNFTQLKTDASDRGNNLIKVNPALDIHFPTTNIHLGLSPAWGMDNTAYLLPDLSINSRFFNSGLTLVAGWKGNLIQNTYKQLSTKNPFINNSYDLKQTKSDQVYGGFESALGQHISFGGTVSWRQWKDLAEFVNDYSGTGDGKRFDVVYDRNVQAISLDAFIRYQVGNVFGLSASGSWYNFYHRETFSKVYHEPMLRLGGSMYVHPVDKLHINVNLDFWDGSYARLSNGDSYKLSAYIDLSANAEYNIIPRLSLFLQLNNILGNKYERWYQYEAYGFNIMGGLRFKF</sequence>